<proteinExistence type="predicted"/>
<dbReference type="InterPro" id="IPR016032">
    <property type="entry name" value="Sig_transdc_resp-reg_C-effctor"/>
</dbReference>
<dbReference type="Gene3D" id="1.10.10.10">
    <property type="entry name" value="Winged helix-like DNA-binding domain superfamily/Winged helix DNA-binding domain"/>
    <property type="match status" value="2"/>
</dbReference>
<dbReference type="PANTHER" id="PTHR34293">
    <property type="entry name" value="HTH-TYPE TRANSCRIPTIONAL REGULATOR TRMBL2"/>
    <property type="match status" value="1"/>
</dbReference>
<dbReference type="Proteomes" id="UP001230328">
    <property type="component" value="Unassembled WGS sequence"/>
</dbReference>
<dbReference type="InterPro" id="IPR051797">
    <property type="entry name" value="TrmB-like"/>
</dbReference>
<keyword evidence="3" id="KW-1185">Reference proteome</keyword>
<protein>
    <submittedName>
        <fullName evidence="2">DNA-binding CsgD family transcriptional regulator/sugar-specific transcriptional regulator TrmB</fullName>
    </submittedName>
</protein>
<evidence type="ECO:0000313" key="3">
    <source>
        <dbReference type="Proteomes" id="UP001230328"/>
    </source>
</evidence>
<organism evidence="2 3">
    <name type="scientific">Streptomyces umbrinus</name>
    <dbReference type="NCBI Taxonomy" id="67370"/>
    <lineage>
        <taxon>Bacteria</taxon>
        <taxon>Bacillati</taxon>
        <taxon>Actinomycetota</taxon>
        <taxon>Actinomycetes</taxon>
        <taxon>Kitasatosporales</taxon>
        <taxon>Streptomycetaceae</taxon>
        <taxon>Streptomyces</taxon>
        <taxon>Streptomyces phaeochromogenes group</taxon>
    </lineage>
</organism>
<dbReference type="SUPFAM" id="SSF46894">
    <property type="entry name" value="C-terminal effector domain of the bipartite response regulators"/>
    <property type="match status" value="1"/>
</dbReference>
<evidence type="ECO:0000259" key="1">
    <source>
        <dbReference type="PROSITE" id="PS50043"/>
    </source>
</evidence>
<dbReference type="PANTHER" id="PTHR34293:SF1">
    <property type="entry name" value="HTH-TYPE TRANSCRIPTIONAL REGULATOR TRMBL2"/>
    <property type="match status" value="1"/>
</dbReference>
<evidence type="ECO:0000313" key="2">
    <source>
        <dbReference type="EMBL" id="MDQ1026965.1"/>
    </source>
</evidence>
<dbReference type="InterPro" id="IPR036388">
    <property type="entry name" value="WH-like_DNA-bd_sf"/>
</dbReference>
<name>A0ABU0STV9_9ACTN</name>
<dbReference type="Pfam" id="PF21806">
    <property type="entry name" value="DUF6879"/>
    <property type="match status" value="1"/>
</dbReference>
<dbReference type="SMART" id="SM00421">
    <property type="entry name" value="HTH_LUXR"/>
    <property type="match status" value="1"/>
</dbReference>
<keyword evidence="2" id="KW-0238">DNA-binding</keyword>
<dbReference type="CDD" id="cd06170">
    <property type="entry name" value="LuxR_C_like"/>
    <property type="match status" value="1"/>
</dbReference>
<dbReference type="InterPro" id="IPR049244">
    <property type="entry name" value="DUF6879"/>
</dbReference>
<accession>A0ABU0STV9</accession>
<dbReference type="PROSITE" id="PS50043">
    <property type="entry name" value="HTH_LUXR_2"/>
    <property type="match status" value="1"/>
</dbReference>
<reference evidence="2 3" key="1">
    <citation type="submission" date="2023-07" db="EMBL/GenBank/DDBJ databases">
        <title>Comparative genomics of wheat-associated soil bacteria to identify genetic determinants of phenazine resistance.</title>
        <authorList>
            <person name="Mouncey N."/>
        </authorList>
    </citation>
    <scope>NUCLEOTIDE SEQUENCE [LARGE SCALE GENOMIC DNA]</scope>
    <source>
        <strain evidence="2 3">V2I4</strain>
    </source>
</reference>
<comment type="caution">
    <text evidence="2">The sequence shown here is derived from an EMBL/GenBank/DDBJ whole genome shotgun (WGS) entry which is preliminary data.</text>
</comment>
<feature type="domain" description="HTH luxR-type" evidence="1">
    <location>
        <begin position="264"/>
        <end position="329"/>
    </location>
</feature>
<sequence length="347" mass="38141">MLEPLGLGTHAAEVYRAMLERPDLSVDDLVTSLGRQPELVRSALDECVRLSLIKPSWDTPGELRVVSPEIGLQTLLARQESEFLERQKRIAEARIEVARFIDEYASTQERLRNTVTERLIGIDDIRARIEEFTQECSSELLALATGGPQTEASRQASQPLCEELAKRGVVMRSIYLDSVYNDPATVEHLRWLHSHGDQVRTTASLPSRMLLFDRTHAVLPIDPDASAAGALVLRGKGVIATLCELFDRVWESALPFSGGRPQPRERGDEELSGQEQAVLRLLGEGLTDEVVARKLGVSVRTGRRITAELMGRLGARSRFQAGLRAAQLGWLTGPEPVRAAGAGAGPQ</sequence>
<gene>
    <name evidence="2" type="ORF">QF035_004547</name>
</gene>
<dbReference type="RefSeq" id="WP_307522292.1">
    <property type="nucleotide sequence ID" value="NZ_JAUSZI010000002.1"/>
</dbReference>
<dbReference type="EMBL" id="JAUSZI010000002">
    <property type="protein sequence ID" value="MDQ1026965.1"/>
    <property type="molecule type" value="Genomic_DNA"/>
</dbReference>
<dbReference type="GO" id="GO:0003677">
    <property type="term" value="F:DNA binding"/>
    <property type="evidence" value="ECO:0007669"/>
    <property type="project" value="UniProtKB-KW"/>
</dbReference>
<dbReference type="InterPro" id="IPR000792">
    <property type="entry name" value="Tscrpt_reg_LuxR_C"/>
</dbReference>
<dbReference type="Pfam" id="PF00196">
    <property type="entry name" value="GerE"/>
    <property type="match status" value="1"/>
</dbReference>